<dbReference type="PANTHER" id="PTHR23512:SF3">
    <property type="entry name" value="MAJOR FACILITATOR SUPERFAMILY DOMAIN-CONTAINING PROTEIN 1"/>
    <property type="match status" value="1"/>
</dbReference>
<keyword evidence="3" id="KW-0813">Transport</keyword>
<dbReference type="InterPro" id="IPR052187">
    <property type="entry name" value="MFSD1"/>
</dbReference>
<accession>A0A8S1P685</accession>
<feature type="transmembrane region" description="Helical" evidence="8">
    <location>
        <begin position="259"/>
        <end position="278"/>
    </location>
</feature>
<feature type="transmembrane region" description="Helical" evidence="8">
    <location>
        <begin position="429"/>
        <end position="451"/>
    </location>
</feature>
<feature type="transmembrane region" description="Helical" evidence="8">
    <location>
        <begin position="124"/>
        <end position="150"/>
    </location>
</feature>
<proteinExistence type="inferred from homology"/>
<evidence type="ECO:0000256" key="6">
    <source>
        <dbReference type="ARBA" id="ARBA00023136"/>
    </source>
</evidence>
<feature type="compositionally biased region" description="Acidic residues" evidence="7">
    <location>
        <begin position="483"/>
        <end position="500"/>
    </location>
</feature>
<sequence length="533" mass="60045">MKVDDINKTIVKESEMSNEEEKEEEADNSKLKYIIMILGCLLMFGNNYSFDNPQALQKQLTKDLDISISNYNLLYSAFSFPNIFLTLIGGLIIDFLGVRFGIILFSAIVVVAQTIVALGGAFKIFWIMLVGRIIFGCASENLVIAQAAIIGKWFRGKELSTAIGYIMTVPELASAANSFITPMLYDSYEGLTYPLFFSVILCIFSFICAVVLCILDKKNEINKLKGQFIIEEQEEEDEIEEKEQKDEIERVSFKDIKNLNGTFWILVMICTLTLGSYTPFLDDANDFLQEKFAFTTLQAGKVLTIPYLMAAITSPFFGPYIDKVGQRRKFILITCILFTVTHFAFGIMPNGQHGQPNWYSIIPLMLLGSNYALYSCVLIPSIQYIVAEKVVGTAFGLLGMFESVALAFFPIIAGYIVEISDDPELGYSNVGFFFSGISLFAILFTLSLYFFDKKGSMVLDFINPEDPSELEKKMLRTTKSESSSEEDEDESSDEDSDDDDQFKKIKACKSYGSLKKNTQIFASPLFRTRSLYY</sequence>
<dbReference type="PROSITE" id="PS50850">
    <property type="entry name" value="MFS"/>
    <property type="match status" value="1"/>
</dbReference>
<evidence type="ECO:0000256" key="2">
    <source>
        <dbReference type="ARBA" id="ARBA00008335"/>
    </source>
</evidence>
<evidence type="ECO:0000256" key="4">
    <source>
        <dbReference type="ARBA" id="ARBA00022692"/>
    </source>
</evidence>
<evidence type="ECO:0000256" key="3">
    <source>
        <dbReference type="ARBA" id="ARBA00022448"/>
    </source>
</evidence>
<name>A0A8S1P685_9CILI</name>
<dbReference type="AlphaFoldDB" id="A0A8S1P685"/>
<feature type="transmembrane region" description="Helical" evidence="8">
    <location>
        <begin position="394"/>
        <end position="417"/>
    </location>
</feature>
<feature type="transmembrane region" description="Helical" evidence="8">
    <location>
        <begin position="100"/>
        <end position="118"/>
    </location>
</feature>
<organism evidence="10 11">
    <name type="scientific">Paramecium sonneborni</name>
    <dbReference type="NCBI Taxonomy" id="65129"/>
    <lineage>
        <taxon>Eukaryota</taxon>
        <taxon>Sar</taxon>
        <taxon>Alveolata</taxon>
        <taxon>Ciliophora</taxon>
        <taxon>Intramacronucleata</taxon>
        <taxon>Oligohymenophorea</taxon>
        <taxon>Peniculida</taxon>
        <taxon>Parameciidae</taxon>
        <taxon>Paramecium</taxon>
    </lineage>
</organism>
<dbReference type="InterPro" id="IPR011701">
    <property type="entry name" value="MFS"/>
</dbReference>
<dbReference type="GO" id="GO:0012505">
    <property type="term" value="C:endomembrane system"/>
    <property type="evidence" value="ECO:0007669"/>
    <property type="project" value="UniProtKB-SubCell"/>
</dbReference>
<protein>
    <recommendedName>
        <fullName evidence="9">Major facilitator superfamily (MFS) profile domain-containing protein</fullName>
    </recommendedName>
</protein>
<evidence type="ECO:0000256" key="8">
    <source>
        <dbReference type="SAM" id="Phobius"/>
    </source>
</evidence>
<evidence type="ECO:0000313" key="11">
    <source>
        <dbReference type="Proteomes" id="UP000692954"/>
    </source>
</evidence>
<feature type="transmembrane region" description="Helical" evidence="8">
    <location>
        <begin position="298"/>
        <end position="318"/>
    </location>
</feature>
<comment type="caution">
    <text evidence="10">The sequence shown here is derived from an EMBL/GenBank/DDBJ whole genome shotgun (WGS) entry which is preliminary data.</text>
</comment>
<dbReference type="PANTHER" id="PTHR23512">
    <property type="entry name" value="MAJOR FACILITATOR SUPERFAMILY DOMAIN-CONTAINING PROTEIN 1"/>
    <property type="match status" value="1"/>
</dbReference>
<gene>
    <name evidence="10" type="ORF">PSON_ATCC_30995.1.T0700183</name>
</gene>
<dbReference type="EMBL" id="CAJJDN010000070">
    <property type="protein sequence ID" value="CAD8098567.1"/>
    <property type="molecule type" value="Genomic_DNA"/>
</dbReference>
<comment type="similarity">
    <text evidence="2">Belongs to the major facilitator superfamily.</text>
</comment>
<dbReference type="GO" id="GO:0022857">
    <property type="term" value="F:transmembrane transporter activity"/>
    <property type="evidence" value="ECO:0007669"/>
    <property type="project" value="InterPro"/>
</dbReference>
<feature type="transmembrane region" description="Helical" evidence="8">
    <location>
        <begin position="330"/>
        <end position="348"/>
    </location>
</feature>
<feature type="region of interest" description="Disordered" evidence="7">
    <location>
        <begin position="474"/>
        <end position="501"/>
    </location>
</feature>
<evidence type="ECO:0000313" key="10">
    <source>
        <dbReference type="EMBL" id="CAD8098567.1"/>
    </source>
</evidence>
<evidence type="ECO:0000256" key="1">
    <source>
        <dbReference type="ARBA" id="ARBA00004127"/>
    </source>
</evidence>
<comment type="subcellular location">
    <subcellularLocation>
        <location evidence="1">Endomembrane system</location>
        <topology evidence="1">Multi-pass membrane protein</topology>
    </subcellularLocation>
</comment>
<keyword evidence="4 8" id="KW-0812">Transmembrane</keyword>
<feature type="transmembrane region" description="Helical" evidence="8">
    <location>
        <begin position="360"/>
        <end position="382"/>
    </location>
</feature>
<evidence type="ECO:0000256" key="7">
    <source>
        <dbReference type="SAM" id="MobiDB-lite"/>
    </source>
</evidence>
<reference evidence="10" key="1">
    <citation type="submission" date="2021-01" db="EMBL/GenBank/DDBJ databases">
        <authorList>
            <consortium name="Genoscope - CEA"/>
            <person name="William W."/>
        </authorList>
    </citation>
    <scope>NUCLEOTIDE SEQUENCE</scope>
</reference>
<feature type="transmembrane region" description="Helical" evidence="8">
    <location>
        <begin position="31"/>
        <end position="50"/>
    </location>
</feature>
<feature type="transmembrane region" description="Helical" evidence="8">
    <location>
        <begin position="73"/>
        <end position="93"/>
    </location>
</feature>
<dbReference type="InterPro" id="IPR020846">
    <property type="entry name" value="MFS_dom"/>
</dbReference>
<feature type="domain" description="Major facilitator superfamily (MFS) profile" evidence="9">
    <location>
        <begin position="32"/>
        <end position="453"/>
    </location>
</feature>
<keyword evidence="5 8" id="KW-1133">Transmembrane helix</keyword>
<evidence type="ECO:0000259" key="9">
    <source>
        <dbReference type="PROSITE" id="PS50850"/>
    </source>
</evidence>
<keyword evidence="6 8" id="KW-0472">Membrane</keyword>
<dbReference type="OrthoDB" id="424834at2759"/>
<evidence type="ECO:0000256" key="5">
    <source>
        <dbReference type="ARBA" id="ARBA00022989"/>
    </source>
</evidence>
<keyword evidence="11" id="KW-1185">Reference proteome</keyword>
<dbReference type="Proteomes" id="UP000692954">
    <property type="component" value="Unassembled WGS sequence"/>
</dbReference>
<dbReference type="Pfam" id="PF07690">
    <property type="entry name" value="MFS_1"/>
    <property type="match status" value="1"/>
</dbReference>
<feature type="transmembrane region" description="Helical" evidence="8">
    <location>
        <begin position="191"/>
        <end position="215"/>
    </location>
</feature>